<dbReference type="SUPFAM" id="SSF55608">
    <property type="entry name" value="Homing endonucleases"/>
    <property type="match status" value="2"/>
</dbReference>
<dbReference type="PANTHER" id="PTHR36181">
    <property type="entry name" value="INTRON-ENCODED ENDONUCLEASE AI3-RELATED"/>
    <property type="match status" value="1"/>
</dbReference>
<dbReference type="InterPro" id="IPR051289">
    <property type="entry name" value="LAGLIDADG_Endonuclease"/>
</dbReference>
<proteinExistence type="predicted"/>
<dbReference type="EMBL" id="AF029891">
    <property type="protein sequence ID" value="AAB84211.1"/>
    <property type="molecule type" value="Genomic_DNA"/>
</dbReference>
<dbReference type="FunFam" id="3.10.28.10:FF:000010">
    <property type="entry name" value="LAGLIDADG homing endonuclease I-LtrII"/>
    <property type="match status" value="1"/>
</dbReference>
<dbReference type="GO" id="GO:0004519">
    <property type="term" value="F:endonuclease activity"/>
    <property type="evidence" value="ECO:0007669"/>
    <property type="project" value="InterPro"/>
</dbReference>
<feature type="domain" description="Homing endonuclease LAGLIDADG" evidence="1">
    <location>
        <begin position="205"/>
        <end position="319"/>
    </location>
</feature>
<organism evidence="2">
    <name type="scientific">Cryphonectria parasitica</name>
    <name type="common">Chestnut blight fungus</name>
    <name type="synonym">Endothia parasitica</name>
    <dbReference type="NCBI Taxonomy" id="5116"/>
    <lineage>
        <taxon>Eukaryota</taxon>
        <taxon>Fungi</taxon>
        <taxon>Dikarya</taxon>
        <taxon>Ascomycota</taxon>
        <taxon>Pezizomycotina</taxon>
        <taxon>Sordariomycetes</taxon>
        <taxon>Sordariomycetidae</taxon>
        <taxon>Diaporthales</taxon>
        <taxon>Cryphonectriaceae</taxon>
        <taxon>Cryphonectria-Endothia species complex</taxon>
        <taxon>Cryphonectria</taxon>
    </lineage>
</organism>
<protein>
    <submittedName>
        <fullName evidence="2">Putative maturase</fullName>
    </submittedName>
</protein>
<dbReference type="InterPro" id="IPR004860">
    <property type="entry name" value="LAGLIDADG_dom"/>
</dbReference>
<keyword evidence="2" id="KW-0496">Mitochondrion</keyword>
<dbReference type="Pfam" id="PF00961">
    <property type="entry name" value="LAGLIDADG_1"/>
    <property type="match status" value="2"/>
</dbReference>
<dbReference type="Gene3D" id="3.10.28.10">
    <property type="entry name" value="Homing endonucleases"/>
    <property type="match status" value="2"/>
</dbReference>
<evidence type="ECO:0000313" key="2">
    <source>
        <dbReference type="EMBL" id="AAB84211.1"/>
    </source>
</evidence>
<evidence type="ECO:0000259" key="1">
    <source>
        <dbReference type="Pfam" id="PF00961"/>
    </source>
</evidence>
<name>O20959_CRYPA</name>
<sequence length="353" mass="39651">MVIFEKEIKSKNSNPGIITVADYPKTGVVRSEKTKEKKLILNPWFITGLVDAEGSFVVNIVKDSSKSLGFFVLPYFEIALNEKDRDLLTGIQDYLGIGNITFNSSDNTFKLKVSGLDGLSNIVIRHFQQYYLLSKNVPILQLFSRVVGIMKSGDHLNLKGFQEIVNIRASLNLGLSDKLKAYFPETLPVVRPEFNIKSIPDPWWLAGFTEGESCFFIPLRRAVPPLKGAQARVYKSVKSKQGFAVQLAFTITQHSRDKELLNVIAQFLECGRVADRSNGGACDFIVNSIKDLKNKIIPFFNKYPLLGTKSLNYQDFVKVFELMDTKKHLTQDGLATIIKIKSGMNTGRIQLDT</sequence>
<reference evidence="2" key="1">
    <citation type="submission" date="1997-10" db="EMBL/GenBank/DDBJ databases">
        <title>The mitochondrial small subunit ribosomal RNA gene of Cryphonectria parasitica is large and contains four introns.</title>
        <authorList>
            <person name="Searles D.B."/>
            <person name="Monteiro-Vitorello C.B."/>
            <person name="Bertrand H."/>
        </authorList>
    </citation>
    <scope>NUCLEOTIDE SEQUENCE</scope>
    <source>
        <strain evidence="2">Ep155</strain>
    </source>
</reference>
<dbReference type="GO" id="GO:0005739">
    <property type="term" value="C:mitochondrion"/>
    <property type="evidence" value="ECO:0007669"/>
    <property type="project" value="UniProtKB-ARBA"/>
</dbReference>
<gene>
    <name evidence="2" type="primary">mtSrRNA I3</name>
</gene>
<dbReference type="AlphaFoldDB" id="O20959"/>
<dbReference type="InterPro" id="IPR027434">
    <property type="entry name" value="Homing_endonucl"/>
</dbReference>
<dbReference type="PANTHER" id="PTHR36181:SF4">
    <property type="entry name" value="LAGLIDADG ENDONUCLEASE"/>
    <property type="match status" value="1"/>
</dbReference>
<feature type="domain" description="Homing endonuclease LAGLIDADG" evidence="1">
    <location>
        <begin position="46"/>
        <end position="136"/>
    </location>
</feature>
<geneLocation type="mitochondrion" evidence="2"/>
<accession>O20959</accession>